<organism evidence="1">
    <name type="scientific">Myoviridae sp. ctyD07</name>
    <dbReference type="NCBI Taxonomy" id="2826716"/>
    <lineage>
        <taxon>Viruses</taxon>
        <taxon>Duplodnaviria</taxon>
        <taxon>Heunggongvirae</taxon>
        <taxon>Uroviricota</taxon>
        <taxon>Caudoviricetes</taxon>
    </lineage>
</organism>
<protein>
    <submittedName>
        <fullName evidence="1">Uncharacterized protein</fullName>
    </submittedName>
</protein>
<dbReference type="EMBL" id="BK015184">
    <property type="protein sequence ID" value="DAD94879.1"/>
    <property type="molecule type" value="Genomic_DNA"/>
</dbReference>
<name>A0A8S5NKK1_9CAUD</name>
<sequence>MKRKILKPATGFRIFYIRIRAAYIRLNSRCRAWIF</sequence>
<proteinExistence type="predicted"/>
<accession>A0A8S5NKK1</accession>
<reference evidence="1" key="1">
    <citation type="journal article" date="2021" name="Proc. Natl. Acad. Sci. U.S.A.">
        <title>A Catalog of Tens of Thousands of Viruses from Human Metagenomes Reveals Hidden Associations with Chronic Diseases.</title>
        <authorList>
            <person name="Tisza M.J."/>
            <person name="Buck C.B."/>
        </authorList>
    </citation>
    <scope>NUCLEOTIDE SEQUENCE</scope>
    <source>
        <strain evidence="1">CtyD07</strain>
    </source>
</reference>
<evidence type="ECO:0000313" key="1">
    <source>
        <dbReference type="EMBL" id="DAD94879.1"/>
    </source>
</evidence>